<feature type="domain" description="PPM-type phosphatase" evidence="1">
    <location>
        <begin position="12"/>
        <end position="252"/>
    </location>
</feature>
<evidence type="ECO:0000313" key="2">
    <source>
        <dbReference type="EMBL" id="PXV91160.1"/>
    </source>
</evidence>
<gene>
    <name evidence="2" type="ORF">C8E03_104168</name>
</gene>
<protein>
    <submittedName>
        <fullName evidence="2">Serine/threonine protein phosphatase PrpC</fullName>
    </submittedName>
</protein>
<comment type="caution">
    <text evidence="2">The sequence shown here is derived from an EMBL/GenBank/DDBJ whole genome shotgun (WGS) entry which is preliminary data.</text>
</comment>
<dbReference type="EMBL" id="QICS01000004">
    <property type="protein sequence ID" value="PXV91160.1"/>
    <property type="molecule type" value="Genomic_DNA"/>
</dbReference>
<dbReference type="InterPro" id="IPR036457">
    <property type="entry name" value="PPM-type-like_dom_sf"/>
</dbReference>
<evidence type="ECO:0000313" key="3">
    <source>
        <dbReference type="Proteomes" id="UP000247523"/>
    </source>
</evidence>
<dbReference type="AlphaFoldDB" id="A0A318ET10"/>
<dbReference type="RefSeq" id="WP_170122973.1">
    <property type="nucleotide sequence ID" value="NZ_QICS01000004.1"/>
</dbReference>
<evidence type="ECO:0000259" key="1">
    <source>
        <dbReference type="Pfam" id="PF13672"/>
    </source>
</evidence>
<dbReference type="Proteomes" id="UP000247523">
    <property type="component" value="Unassembled WGS sequence"/>
</dbReference>
<reference evidence="2 3" key="1">
    <citation type="submission" date="2018-05" db="EMBL/GenBank/DDBJ databases">
        <title>Genomic Encyclopedia of Type Strains, Phase IV (KMG-IV): sequencing the most valuable type-strain genomes for metagenomic binning, comparative biology and taxonomic classification.</title>
        <authorList>
            <person name="Goeker M."/>
        </authorList>
    </citation>
    <scope>NUCLEOTIDE SEQUENCE [LARGE SCALE GENOMIC DNA]</scope>
    <source>
        <strain evidence="2 3">DSM 28816</strain>
    </source>
</reference>
<sequence length="275" mass="31037">MNRIIFGESVQGASHIRADKECQDSYKKVDFGKDIAIISVADGHGSNSCPYSKTGSEIAVNVFCKVMTDFCCHYEDNMNALMTYLNREGDTKVAQVIDTEWKKRVYIQHRNNKREIVLDKQGKIDKGAIYKQYGSTLLGVMITRTFLFAFQLGDGDIMYVDVDGVKSVIEGDKILGTETHSLSKQDSWKSAITVVLNKDEGEKVPYMYMLSSDGMSNSFTSQDEFYKTCRDYYDLIKAHGCKTIARYIKEWLSETSALGCGDDITVMIGYYEEAL</sequence>
<dbReference type="SUPFAM" id="SSF81606">
    <property type="entry name" value="PP2C-like"/>
    <property type="match status" value="1"/>
</dbReference>
<accession>A0A318ET10</accession>
<name>A0A318ET10_9FIRM</name>
<dbReference type="Gene3D" id="3.60.40.10">
    <property type="entry name" value="PPM-type phosphatase domain"/>
    <property type="match status" value="1"/>
</dbReference>
<dbReference type="InterPro" id="IPR001932">
    <property type="entry name" value="PPM-type_phosphatase-like_dom"/>
</dbReference>
<proteinExistence type="predicted"/>
<organism evidence="2 3">
    <name type="scientific">Lachnotalea glycerini</name>
    <dbReference type="NCBI Taxonomy" id="1763509"/>
    <lineage>
        <taxon>Bacteria</taxon>
        <taxon>Bacillati</taxon>
        <taxon>Bacillota</taxon>
        <taxon>Clostridia</taxon>
        <taxon>Lachnospirales</taxon>
        <taxon>Lachnospiraceae</taxon>
        <taxon>Lachnotalea</taxon>
    </lineage>
</organism>
<dbReference type="Pfam" id="PF13672">
    <property type="entry name" value="PP2C_2"/>
    <property type="match status" value="1"/>
</dbReference>